<dbReference type="PROSITE" id="PS50977">
    <property type="entry name" value="HTH_TETR_2"/>
    <property type="match status" value="1"/>
</dbReference>
<dbReference type="KEGG" id="orz:FNH13_14470"/>
<keyword evidence="7" id="KW-1185">Reference proteome</keyword>
<reference evidence="6 7" key="1">
    <citation type="submission" date="2019-07" db="EMBL/GenBank/DDBJ databases">
        <title>complete genome sequencing of Ornithinimicrobium sp. H23M54.</title>
        <authorList>
            <person name="Bae J.-W."/>
            <person name="Lee S.-Y."/>
        </authorList>
    </citation>
    <scope>NUCLEOTIDE SEQUENCE [LARGE SCALE GENOMIC DNA]</scope>
    <source>
        <strain evidence="6 7">H23M54</strain>
    </source>
</reference>
<evidence type="ECO:0000256" key="3">
    <source>
        <dbReference type="ARBA" id="ARBA00023163"/>
    </source>
</evidence>
<evidence type="ECO:0000313" key="7">
    <source>
        <dbReference type="Proteomes" id="UP000315395"/>
    </source>
</evidence>
<dbReference type="AlphaFoldDB" id="A0A516GCY5"/>
<accession>A0A516GCY5</accession>
<dbReference type="GO" id="GO:0000976">
    <property type="term" value="F:transcription cis-regulatory region binding"/>
    <property type="evidence" value="ECO:0007669"/>
    <property type="project" value="TreeGrafter"/>
</dbReference>
<dbReference type="Pfam" id="PF02909">
    <property type="entry name" value="TetR_C_1"/>
    <property type="match status" value="1"/>
</dbReference>
<dbReference type="SUPFAM" id="SSF46689">
    <property type="entry name" value="Homeodomain-like"/>
    <property type="match status" value="1"/>
</dbReference>
<sequence>MAGEKTDSGVPRVVAIAWGAHAVPQRGPSRGLSHEKIVRRAIEIADEHGLGAVTMQRVAESLGFTTMSLYRYVANKEELLLLMCGADWLLPARQESGEDWRENLRHWVAELQSMYRQHPWLLEIQRGPVAVLLPGPMEVVDRGMEAVRALELSEQEIISLVLVVSSYVSSFSGLEHDLADQEDLEFGPEAMAELGEVITAARLPYAAPFFLAGNYAGGPVLEEESGVDTEYEFGLELLIEGLAARQAARSGN</sequence>
<dbReference type="RefSeq" id="WP_143784072.1">
    <property type="nucleotide sequence ID" value="NZ_CP041616.1"/>
</dbReference>
<dbReference type="PANTHER" id="PTHR30055">
    <property type="entry name" value="HTH-TYPE TRANSCRIPTIONAL REGULATOR RUTR"/>
    <property type="match status" value="1"/>
</dbReference>
<keyword evidence="1" id="KW-0805">Transcription regulation</keyword>
<keyword evidence="3" id="KW-0804">Transcription</keyword>
<evidence type="ECO:0000259" key="5">
    <source>
        <dbReference type="PROSITE" id="PS50977"/>
    </source>
</evidence>
<dbReference type="Pfam" id="PF00440">
    <property type="entry name" value="TetR_N"/>
    <property type="match status" value="1"/>
</dbReference>
<evidence type="ECO:0000256" key="2">
    <source>
        <dbReference type="ARBA" id="ARBA00023125"/>
    </source>
</evidence>
<dbReference type="Proteomes" id="UP000315395">
    <property type="component" value="Chromosome"/>
</dbReference>
<gene>
    <name evidence="6" type="ORF">FNH13_14470</name>
</gene>
<dbReference type="Gene3D" id="1.10.357.10">
    <property type="entry name" value="Tetracycline Repressor, domain 2"/>
    <property type="match status" value="1"/>
</dbReference>
<dbReference type="SUPFAM" id="SSF48498">
    <property type="entry name" value="Tetracyclin repressor-like, C-terminal domain"/>
    <property type="match status" value="1"/>
</dbReference>
<keyword evidence="2 4" id="KW-0238">DNA-binding</keyword>
<dbReference type="Gene3D" id="1.10.10.60">
    <property type="entry name" value="Homeodomain-like"/>
    <property type="match status" value="1"/>
</dbReference>
<evidence type="ECO:0000256" key="4">
    <source>
        <dbReference type="PROSITE-ProRule" id="PRU00335"/>
    </source>
</evidence>
<dbReference type="InterPro" id="IPR050109">
    <property type="entry name" value="HTH-type_TetR-like_transc_reg"/>
</dbReference>
<dbReference type="EMBL" id="CP041616">
    <property type="protein sequence ID" value="QDO89385.1"/>
    <property type="molecule type" value="Genomic_DNA"/>
</dbReference>
<evidence type="ECO:0000256" key="1">
    <source>
        <dbReference type="ARBA" id="ARBA00023015"/>
    </source>
</evidence>
<feature type="domain" description="HTH tetR-type" evidence="5">
    <location>
        <begin position="31"/>
        <end position="91"/>
    </location>
</feature>
<dbReference type="GO" id="GO:0003700">
    <property type="term" value="F:DNA-binding transcription factor activity"/>
    <property type="evidence" value="ECO:0007669"/>
    <property type="project" value="TreeGrafter"/>
</dbReference>
<dbReference type="PANTHER" id="PTHR30055:SF151">
    <property type="entry name" value="TRANSCRIPTIONAL REGULATORY PROTEIN"/>
    <property type="match status" value="1"/>
</dbReference>
<organism evidence="6 7">
    <name type="scientific">Ornithinimicrobium ciconiae</name>
    <dbReference type="NCBI Taxonomy" id="2594265"/>
    <lineage>
        <taxon>Bacteria</taxon>
        <taxon>Bacillati</taxon>
        <taxon>Actinomycetota</taxon>
        <taxon>Actinomycetes</taxon>
        <taxon>Micrococcales</taxon>
        <taxon>Ornithinimicrobiaceae</taxon>
        <taxon>Ornithinimicrobium</taxon>
    </lineage>
</organism>
<proteinExistence type="predicted"/>
<dbReference type="PRINTS" id="PR00455">
    <property type="entry name" value="HTHTETR"/>
</dbReference>
<dbReference type="OrthoDB" id="2570341at2"/>
<evidence type="ECO:0000313" key="6">
    <source>
        <dbReference type="EMBL" id="QDO89385.1"/>
    </source>
</evidence>
<name>A0A516GCY5_9MICO</name>
<dbReference type="InterPro" id="IPR036271">
    <property type="entry name" value="Tet_transcr_reg_TetR-rel_C_sf"/>
</dbReference>
<dbReference type="InterPro" id="IPR004111">
    <property type="entry name" value="Repressor_TetR_C"/>
</dbReference>
<feature type="DNA-binding region" description="H-T-H motif" evidence="4">
    <location>
        <begin position="54"/>
        <end position="73"/>
    </location>
</feature>
<protein>
    <submittedName>
        <fullName evidence="6">TetR/AcrR family transcriptional regulator</fullName>
    </submittedName>
</protein>
<dbReference type="GO" id="GO:0045892">
    <property type="term" value="P:negative regulation of DNA-templated transcription"/>
    <property type="evidence" value="ECO:0007669"/>
    <property type="project" value="InterPro"/>
</dbReference>
<dbReference type="InterPro" id="IPR009057">
    <property type="entry name" value="Homeodomain-like_sf"/>
</dbReference>
<dbReference type="InterPro" id="IPR001647">
    <property type="entry name" value="HTH_TetR"/>
</dbReference>